<gene>
    <name evidence="1" type="ORF">CEXT_50301</name>
</gene>
<sequence length="60" mass="6893">MVLVRVFHVYLPLEYSCAYHGSRSGGFAIDLPQEMDPDVISRFNSDEQTIDYQEIIVPTE</sequence>
<protein>
    <submittedName>
        <fullName evidence="1">Uncharacterized protein</fullName>
    </submittedName>
</protein>
<reference evidence="1 2" key="1">
    <citation type="submission" date="2021-06" db="EMBL/GenBank/DDBJ databases">
        <title>Caerostris extrusa draft genome.</title>
        <authorList>
            <person name="Kono N."/>
            <person name="Arakawa K."/>
        </authorList>
    </citation>
    <scope>NUCLEOTIDE SEQUENCE [LARGE SCALE GENOMIC DNA]</scope>
</reference>
<keyword evidence="2" id="KW-1185">Reference proteome</keyword>
<dbReference type="EMBL" id="BPLR01021005">
    <property type="protein sequence ID" value="GIX84832.1"/>
    <property type="molecule type" value="Genomic_DNA"/>
</dbReference>
<dbReference type="Proteomes" id="UP001054945">
    <property type="component" value="Unassembled WGS sequence"/>
</dbReference>
<evidence type="ECO:0000313" key="2">
    <source>
        <dbReference type="Proteomes" id="UP001054945"/>
    </source>
</evidence>
<name>A0AAV4NJ54_CAEEX</name>
<feature type="non-terminal residue" evidence="1">
    <location>
        <position position="60"/>
    </location>
</feature>
<accession>A0AAV4NJ54</accession>
<organism evidence="1 2">
    <name type="scientific">Caerostris extrusa</name>
    <name type="common">Bark spider</name>
    <name type="synonym">Caerostris bankana</name>
    <dbReference type="NCBI Taxonomy" id="172846"/>
    <lineage>
        <taxon>Eukaryota</taxon>
        <taxon>Metazoa</taxon>
        <taxon>Ecdysozoa</taxon>
        <taxon>Arthropoda</taxon>
        <taxon>Chelicerata</taxon>
        <taxon>Arachnida</taxon>
        <taxon>Araneae</taxon>
        <taxon>Araneomorphae</taxon>
        <taxon>Entelegynae</taxon>
        <taxon>Araneoidea</taxon>
        <taxon>Araneidae</taxon>
        <taxon>Caerostris</taxon>
    </lineage>
</organism>
<proteinExistence type="predicted"/>
<comment type="caution">
    <text evidence="1">The sequence shown here is derived from an EMBL/GenBank/DDBJ whole genome shotgun (WGS) entry which is preliminary data.</text>
</comment>
<dbReference type="AlphaFoldDB" id="A0AAV4NJ54"/>
<evidence type="ECO:0000313" key="1">
    <source>
        <dbReference type="EMBL" id="GIX84832.1"/>
    </source>
</evidence>